<protein>
    <submittedName>
        <fullName evidence="1">Uncharacterized protein</fullName>
    </submittedName>
</protein>
<gene>
    <name evidence="1" type="ORF">B4U45_14690</name>
</gene>
<accession>A0A8E2ISC2</accession>
<comment type="caution">
    <text evidence="1">The sequence shown here is derived from an EMBL/GenBank/DDBJ whole genome shotgun (WGS) entry which is preliminary data.</text>
</comment>
<proteinExistence type="predicted"/>
<dbReference type="AlphaFoldDB" id="A0A8E2ISC2"/>
<name>A0A8E2ISC2_9MYCO</name>
<organism evidence="1 2">
    <name type="scientific">Mycobacterium persicum</name>
    <dbReference type="NCBI Taxonomy" id="1487726"/>
    <lineage>
        <taxon>Bacteria</taxon>
        <taxon>Bacillati</taxon>
        <taxon>Actinomycetota</taxon>
        <taxon>Actinomycetes</taxon>
        <taxon>Mycobacteriales</taxon>
        <taxon>Mycobacteriaceae</taxon>
        <taxon>Mycobacterium</taxon>
    </lineage>
</organism>
<reference evidence="1 2" key="1">
    <citation type="submission" date="2017-02" db="EMBL/GenBank/DDBJ databases">
        <title>Mycobacterium kansasii genomes.</title>
        <authorList>
            <person name="Borowka P."/>
            <person name="Strapagiel D."/>
            <person name="Marciniak B."/>
            <person name="Lach J."/>
            <person name="Bakula Z."/>
            <person name="Van Ingen J."/>
            <person name="Safianowska A."/>
            <person name="Brzostek A."/>
            <person name="Dziadek J."/>
            <person name="Jagielski T."/>
        </authorList>
    </citation>
    <scope>NUCLEOTIDE SEQUENCE [LARGE SCALE GENOMIC DNA]</scope>
    <source>
        <strain evidence="1 2">12MK</strain>
    </source>
</reference>
<dbReference type="EMBL" id="MWQA01000001">
    <property type="protein sequence ID" value="ORC07658.1"/>
    <property type="molecule type" value="Genomic_DNA"/>
</dbReference>
<evidence type="ECO:0000313" key="1">
    <source>
        <dbReference type="EMBL" id="ORC07658.1"/>
    </source>
</evidence>
<sequence length="91" mass="9420">MAGALDISASGSGEATLVGRLGITAFTGARTRVVWFWTTCTRTWLPYRSVKRLIDSALVTGPFGMAGDVGADLADPNQFGAGGVAPAANFR</sequence>
<dbReference type="Proteomes" id="UP000192335">
    <property type="component" value="Unassembled WGS sequence"/>
</dbReference>
<evidence type="ECO:0000313" key="2">
    <source>
        <dbReference type="Proteomes" id="UP000192335"/>
    </source>
</evidence>